<dbReference type="AlphaFoldDB" id="A0A124GQK5"/>
<sequence>MIPHLRTRKRKRIASFASLPSLSETPSLSSASASASVSADEPLTPLDNPRTALLPFFESERGVAGNFDSDYDEGDAVLACGWPRNHHNLAKHGFRPVWTSQDGYPEDEIPEDIQAWLDENGERKTADIIGPLRSLAWLAGLDELVEAIDHPAYVIEDDIEVIPFGTGLLWPLDRRVEEGTVPPAIWAKASGNNPPASYIATTVPTDVPTSIKGTIETHDLRGLYPASRTKESHKVKCVKVRFDKNLERQETSIRKLVGAPLEAENLWFRGLSLRTLESILAFWIPERSSNNADNEFGPGFYTAESLDYALEYVRLGGAIMVFQDPDLHSNTVWEPSLEAWNAWVARWMHLPLEIAQEPIPRGNKRVQSHIKTSQVVTNTLKTVKYWPAPRLVILARYDVITRLMGLPRVVAGNGPTCVSYGFSTKRMAEPAVLRGT</sequence>
<gene>
    <name evidence="1" type="ORF">ACN42_g8779</name>
</gene>
<accession>A0A124GQK5</accession>
<reference evidence="1 2" key="1">
    <citation type="submission" date="2015-10" db="EMBL/GenBank/DDBJ databases">
        <title>Genome sequencing of Penicillium freii.</title>
        <authorList>
            <person name="Nguyen H.D."/>
            <person name="Visagie C.M."/>
            <person name="Seifert K.A."/>
        </authorList>
    </citation>
    <scope>NUCLEOTIDE SEQUENCE [LARGE SCALE GENOMIC DNA]</scope>
    <source>
        <strain evidence="1 2">DAOM 242723</strain>
    </source>
</reference>
<comment type="caution">
    <text evidence="1">The sequence shown here is derived from an EMBL/GenBank/DDBJ whole genome shotgun (WGS) entry which is preliminary data.</text>
</comment>
<organism evidence="1 2">
    <name type="scientific">Penicillium freii</name>
    <dbReference type="NCBI Taxonomy" id="48697"/>
    <lineage>
        <taxon>Eukaryota</taxon>
        <taxon>Fungi</taxon>
        <taxon>Dikarya</taxon>
        <taxon>Ascomycota</taxon>
        <taxon>Pezizomycotina</taxon>
        <taxon>Eurotiomycetes</taxon>
        <taxon>Eurotiomycetidae</taxon>
        <taxon>Eurotiales</taxon>
        <taxon>Aspergillaceae</taxon>
        <taxon>Penicillium</taxon>
    </lineage>
</organism>
<dbReference type="Proteomes" id="UP000055045">
    <property type="component" value="Unassembled WGS sequence"/>
</dbReference>
<evidence type="ECO:0000313" key="2">
    <source>
        <dbReference type="Proteomes" id="UP000055045"/>
    </source>
</evidence>
<proteinExistence type="predicted"/>
<dbReference type="STRING" id="48697.A0A124GQK5"/>
<keyword evidence="2" id="KW-1185">Reference proteome</keyword>
<name>A0A124GQK5_PENFR</name>
<evidence type="ECO:0000313" key="1">
    <source>
        <dbReference type="EMBL" id="KUM58368.1"/>
    </source>
</evidence>
<dbReference type="EMBL" id="LLXE01000288">
    <property type="protein sequence ID" value="KUM58368.1"/>
    <property type="molecule type" value="Genomic_DNA"/>
</dbReference>
<protein>
    <submittedName>
        <fullName evidence="1">Uncharacterized protein</fullName>
    </submittedName>
</protein>